<dbReference type="PANTHER" id="PTHR19924:SF26">
    <property type="entry name" value="U3 SMALL NUCLEOLAR RNA-ASSOCIATED PROTEIN 15 HOMOLOG"/>
    <property type="match status" value="1"/>
</dbReference>
<keyword evidence="5" id="KW-0539">Nucleus</keyword>
<comment type="caution">
    <text evidence="8">The sequence shown here is derived from an EMBL/GenBank/DDBJ whole genome shotgun (WGS) entry which is preliminary data.</text>
</comment>
<evidence type="ECO:0000256" key="2">
    <source>
        <dbReference type="ARBA" id="ARBA00022552"/>
    </source>
</evidence>
<dbReference type="Pfam" id="PF09384">
    <property type="entry name" value="UTP15_C"/>
    <property type="match status" value="1"/>
</dbReference>
<dbReference type="PANTHER" id="PTHR19924">
    <property type="entry name" value="UTP15 U3 SMALL NUCLEOLAR RNA-ASSOCIATED PROTEIN 15 FAMILY MEMBER"/>
    <property type="match status" value="1"/>
</dbReference>
<dbReference type="PRINTS" id="PR00320">
    <property type="entry name" value="GPROTEINBRPT"/>
</dbReference>
<evidence type="ECO:0000259" key="7">
    <source>
        <dbReference type="Pfam" id="PF09384"/>
    </source>
</evidence>
<feature type="domain" description="U3 small nucleolar RNA-associated protein 15 C-terminal" evidence="7">
    <location>
        <begin position="352"/>
        <end position="492"/>
    </location>
</feature>
<evidence type="ECO:0000313" key="8">
    <source>
        <dbReference type="EMBL" id="KAJ3054425.1"/>
    </source>
</evidence>
<dbReference type="Pfam" id="PF00400">
    <property type="entry name" value="WD40"/>
    <property type="match status" value="4"/>
</dbReference>
<comment type="subcellular location">
    <subcellularLocation>
        <location evidence="1">Nucleus</location>
        <location evidence="1">Nucleolus</location>
    </subcellularLocation>
</comment>
<dbReference type="InterPro" id="IPR019775">
    <property type="entry name" value="WD40_repeat_CS"/>
</dbReference>
<feature type="repeat" description="WD" evidence="6">
    <location>
        <begin position="161"/>
        <end position="203"/>
    </location>
</feature>
<dbReference type="PROSITE" id="PS50294">
    <property type="entry name" value="WD_REPEATS_REGION"/>
    <property type="match status" value="3"/>
</dbReference>
<dbReference type="InterPro" id="IPR020472">
    <property type="entry name" value="WD40_PAC1"/>
</dbReference>
<feature type="repeat" description="WD" evidence="6">
    <location>
        <begin position="119"/>
        <end position="160"/>
    </location>
</feature>
<evidence type="ECO:0000256" key="6">
    <source>
        <dbReference type="PROSITE-ProRule" id="PRU00221"/>
    </source>
</evidence>
<reference evidence="8" key="1">
    <citation type="submission" date="2020-05" db="EMBL/GenBank/DDBJ databases">
        <title>Phylogenomic resolution of chytrid fungi.</title>
        <authorList>
            <person name="Stajich J.E."/>
            <person name="Amses K."/>
            <person name="Simmons R."/>
            <person name="Seto K."/>
            <person name="Myers J."/>
            <person name="Bonds A."/>
            <person name="Quandt C.A."/>
            <person name="Barry K."/>
            <person name="Liu P."/>
            <person name="Grigoriev I."/>
            <person name="Longcore J.E."/>
            <person name="James T.Y."/>
        </authorList>
    </citation>
    <scope>NUCLEOTIDE SEQUENCE</scope>
    <source>
        <strain evidence="8">JEL0318</strain>
    </source>
</reference>
<dbReference type="Proteomes" id="UP001212841">
    <property type="component" value="Unassembled WGS sequence"/>
</dbReference>
<dbReference type="GO" id="GO:0005730">
    <property type="term" value="C:nucleolus"/>
    <property type="evidence" value="ECO:0007669"/>
    <property type="project" value="UniProtKB-SubCell"/>
</dbReference>
<dbReference type="Gene3D" id="2.130.10.10">
    <property type="entry name" value="YVTN repeat-like/Quinoprotein amine dehydrogenase"/>
    <property type="match status" value="2"/>
</dbReference>
<dbReference type="CDD" id="cd00200">
    <property type="entry name" value="WD40"/>
    <property type="match status" value="1"/>
</dbReference>
<keyword evidence="3 6" id="KW-0853">WD repeat</keyword>
<dbReference type="SUPFAM" id="SSF50978">
    <property type="entry name" value="WD40 repeat-like"/>
    <property type="match status" value="1"/>
</dbReference>
<proteinExistence type="predicted"/>
<feature type="repeat" description="WD" evidence="6">
    <location>
        <begin position="245"/>
        <end position="286"/>
    </location>
</feature>
<keyword evidence="4" id="KW-0677">Repeat</keyword>
<dbReference type="InterPro" id="IPR001680">
    <property type="entry name" value="WD40_rpt"/>
</dbReference>
<evidence type="ECO:0000256" key="5">
    <source>
        <dbReference type="ARBA" id="ARBA00023242"/>
    </source>
</evidence>
<dbReference type="InterPro" id="IPR015943">
    <property type="entry name" value="WD40/YVTN_repeat-like_dom_sf"/>
</dbReference>
<keyword evidence="2" id="KW-0698">rRNA processing</keyword>
<dbReference type="SMART" id="SM00320">
    <property type="entry name" value="WD40"/>
    <property type="match status" value="6"/>
</dbReference>
<keyword evidence="9" id="KW-1185">Reference proteome</keyword>
<dbReference type="InterPro" id="IPR018983">
    <property type="entry name" value="U3_snoRNA-assocProt_15_C"/>
</dbReference>
<dbReference type="GO" id="GO:0045943">
    <property type="term" value="P:positive regulation of transcription by RNA polymerase I"/>
    <property type="evidence" value="ECO:0007669"/>
    <property type="project" value="TreeGrafter"/>
</dbReference>
<dbReference type="EMBL" id="JADGJD010000138">
    <property type="protein sequence ID" value="KAJ3054425.1"/>
    <property type="molecule type" value="Genomic_DNA"/>
</dbReference>
<dbReference type="PROSITE" id="PS50082">
    <property type="entry name" value="WD_REPEATS_2"/>
    <property type="match status" value="3"/>
</dbReference>
<evidence type="ECO:0000256" key="1">
    <source>
        <dbReference type="ARBA" id="ARBA00004604"/>
    </source>
</evidence>
<organism evidence="8 9">
    <name type="scientific">Rhizophlyctis rosea</name>
    <dbReference type="NCBI Taxonomy" id="64517"/>
    <lineage>
        <taxon>Eukaryota</taxon>
        <taxon>Fungi</taxon>
        <taxon>Fungi incertae sedis</taxon>
        <taxon>Chytridiomycota</taxon>
        <taxon>Chytridiomycota incertae sedis</taxon>
        <taxon>Chytridiomycetes</taxon>
        <taxon>Rhizophlyctidales</taxon>
        <taxon>Rhizophlyctidaceae</taxon>
        <taxon>Rhizophlyctis</taxon>
    </lineage>
</organism>
<protein>
    <submittedName>
        <fullName evidence="8">SnoRNA-binding rRNA-processing protein</fullName>
    </submittedName>
</protein>
<dbReference type="GO" id="GO:0006364">
    <property type="term" value="P:rRNA processing"/>
    <property type="evidence" value="ECO:0007669"/>
    <property type="project" value="UniProtKB-KW"/>
</dbReference>
<evidence type="ECO:0000256" key="3">
    <source>
        <dbReference type="ARBA" id="ARBA00022574"/>
    </source>
</evidence>
<evidence type="ECO:0000313" key="9">
    <source>
        <dbReference type="Proteomes" id="UP001212841"/>
    </source>
</evidence>
<sequence length="497" mass="55611">MASTEYKRLEIKKTPRIVKRPTESWYWKKFKSPVLVKEYASISSINFSPVAPFDFAVTSSTRVQVYGTSTCAVKKSISRFKDTAYSGHIRSDGKLLVAGDATGLIQLFDLSSRAILRTLEGHDSAVHVARFSPNYNQILSASDDRTVRIWDVPSQTATSTFTSHTDHIRTAQISPTNSNLILSGSYDHTIRLFDLRTNTEVMSMSHDAPVESILVYPGGSLMASAGGNTVKIWDLLGGGRVLQTLSNHQKTITCMAFDGNASRLLTGSLDHHVKVYNVQDYKVTYSSKYPAPVQSIAVSPNDTHLVVGMTSGLLSIRQRVVKTEEIVDSERQKQKLRRGTHKYFVRGSGADPAADDITIESRRRKRLAPYDKYLKSFQYANALDYALAKAPPVVIVSLLEELIHRSALRIALAGRDDRSLEPIITFLMRRFDDPRWSSILLDVTNVVLDLYENVLTRSPLTRDTVMKLRQRVIREVNAQEQLQTVLGLLDAIFAVSR</sequence>
<dbReference type="PROSITE" id="PS00678">
    <property type="entry name" value="WD_REPEATS_1"/>
    <property type="match status" value="1"/>
</dbReference>
<name>A0AAD5SH87_9FUNG</name>
<gene>
    <name evidence="8" type="primary">UTP15</name>
    <name evidence="8" type="ORF">HK097_001830</name>
</gene>
<dbReference type="InterPro" id="IPR036322">
    <property type="entry name" value="WD40_repeat_dom_sf"/>
</dbReference>
<accession>A0AAD5SH87</accession>
<dbReference type="AlphaFoldDB" id="A0AAD5SH87"/>
<evidence type="ECO:0000256" key="4">
    <source>
        <dbReference type="ARBA" id="ARBA00022737"/>
    </source>
</evidence>